<dbReference type="InterPro" id="IPR039357">
    <property type="entry name" value="SRD5A/TECR"/>
</dbReference>
<dbReference type="GO" id="GO:0006694">
    <property type="term" value="P:steroid biosynthetic process"/>
    <property type="evidence" value="ECO:0007669"/>
    <property type="project" value="TreeGrafter"/>
</dbReference>
<comment type="function">
    <text evidence="13">Converts testosterone into 5-alpha-dihydrotestosterone and progesterone or corticosterone into their corresponding 5-alpha-3-oxosteroids. It plays a central role in sexual differentiation and androgen physiology.</text>
</comment>
<sequence>MSWLLELFQVSTDQELIDRMTLVAVGWTVFVGLYTFFFPAPYGRYTTSWVGPCLPAKLAWLVQEIPVCIAIALLRFVTPSKLISNPGNFIPVTLVVAHYVNRAIIYPLKLNSNAKPVPLLTILSAFLFCSYNGIFQGHHLLNVGMVEGLPFVVAGSLIFVLGMAVNIHHDDLLRDLRKSSEKGSKQEYKIPHGGLFDYISGANYFGEILEWWGLALVTRQNPQIIFAVFTSIFLGLRAIRHHAWYKEKFGEKYPSSRTAVIPFLL</sequence>
<feature type="transmembrane region" description="Helical" evidence="17">
    <location>
        <begin position="20"/>
        <end position="38"/>
    </location>
</feature>
<dbReference type="PIRSF" id="PIRSF015596">
    <property type="entry name" value="5_alpha-SR2"/>
    <property type="match status" value="1"/>
</dbReference>
<evidence type="ECO:0000313" key="19">
    <source>
        <dbReference type="EMBL" id="CAG7719998.1"/>
    </source>
</evidence>
<evidence type="ECO:0000256" key="14">
    <source>
        <dbReference type="ARBA" id="ARBA00048292"/>
    </source>
</evidence>
<keyword evidence="6" id="KW-0256">Endoplasmic reticulum</keyword>
<feature type="transmembrane region" description="Helical" evidence="17">
    <location>
        <begin position="58"/>
        <end position="77"/>
    </location>
</feature>
<feature type="transmembrane region" description="Helical" evidence="17">
    <location>
        <begin position="222"/>
        <end position="239"/>
    </location>
</feature>
<dbReference type="PANTHER" id="PTHR10556:SF57">
    <property type="entry name" value="3-OXO-5-ALPHA-STEROID 4-DEHYDROGENASE 1"/>
    <property type="match status" value="1"/>
</dbReference>
<dbReference type="GO" id="GO:0003865">
    <property type="term" value="F:3-oxo-5-alpha-steroid 4-dehydrogenase activity"/>
    <property type="evidence" value="ECO:0007669"/>
    <property type="project" value="TreeGrafter"/>
</dbReference>
<evidence type="ECO:0000256" key="8">
    <source>
        <dbReference type="ARBA" id="ARBA00022857"/>
    </source>
</evidence>
<evidence type="ECO:0000256" key="16">
    <source>
        <dbReference type="ARBA" id="ARBA00049397"/>
    </source>
</evidence>
<evidence type="ECO:0000256" key="11">
    <source>
        <dbReference type="ARBA" id="ARBA00023098"/>
    </source>
</evidence>
<dbReference type="GO" id="GO:0005789">
    <property type="term" value="C:endoplasmic reticulum membrane"/>
    <property type="evidence" value="ECO:0007669"/>
    <property type="project" value="UniProtKB-SubCell"/>
</dbReference>
<comment type="catalytic activity">
    <reaction evidence="16">
        <text>17beta-hydroxy-5alpha-androstan-3-one + NADP(+) = testosterone + NADPH + H(+)</text>
        <dbReference type="Rhea" id="RHEA:50820"/>
        <dbReference type="ChEBI" id="CHEBI:15378"/>
        <dbReference type="ChEBI" id="CHEBI:16330"/>
        <dbReference type="ChEBI" id="CHEBI:17347"/>
        <dbReference type="ChEBI" id="CHEBI:57783"/>
        <dbReference type="ChEBI" id="CHEBI:58349"/>
        <dbReference type="EC" id="1.3.1.22"/>
    </reaction>
    <physiologicalReaction direction="right-to-left" evidence="16">
        <dbReference type="Rhea" id="RHEA:50822"/>
    </physiologicalReaction>
</comment>
<dbReference type="Proteomes" id="UP000708208">
    <property type="component" value="Unassembled WGS sequence"/>
</dbReference>
<keyword evidence="20" id="KW-1185">Reference proteome</keyword>
<evidence type="ECO:0000256" key="10">
    <source>
        <dbReference type="ARBA" id="ARBA00023002"/>
    </source>
</evidence>
<proteinExistence type="inferred from homology"/>
<dbReference type="InterPro" id="IPR016636">
    <property type="entry name" value="3-oxo-5-alpha-steroid_4-DH"/>
</dbReference>
<evidence type="ECO:0000259" key="18">
    <source>
        <dbReference type="Pfam" id="PF02544"/>
    </source>
</evidence>
<evidence type="ECO:0000256" key="6">
    <source>
        <dbReference type="ARBA" id="ARBA00022824"/>
    </source>
</evidence>
<dbReference type="PANTHER" id="PTHR10556">
    <property type="entry name" value="3-OXO-5-ALPHA-STEROID 4-DEHYDROGENASE"/>
    <property type="match status" value="1"/>
</dbReference>
<comment type="catalytic activity">
    <reaction evidence="14">
        <text>5alpha-pregnane-3,20-dione + NADP(+) = progesterone + NADPH + H(+)</text>
        <dbReference type="Rhea" id="RHEA:21952"/>
        <dbReference type="ChEBI" id="CHEBI:15378"/>
        <dbReference type="ChEBI" id="CHEBI:17026"/>
        <dbReference type="ChEBI" id="CHEBI:28952"/>
        <dbReference type="ChEBI" id="CHEBI:57783"/>
        <dbReference type="ChEBI" id="CHEBI:58349"/>
        <dbReference type="EC" id="1.3.1.22"/>
    </reaction>
    <physiologicalReaction direction="right-to-left" evidence="14">
        <dbReference type="Rhea" id="RHEA:21954"/>
    </physiologicalReaction>
</comment>
<organism evidence="19 20">
    <name type="scientific">Allacma fusca</name>
    <dbReference type="NCBI Taxonomy" id="39272"/>
    <lineage>
        <taxon>Eukaryota</taxon>
        <taxon>Metazoa</taxon>
        <taxon>Ecdysozoa</taxon>
        <taxon>Arthropoda</taxon>
        <taxon>Hexapoda</taxon>
        <taxon>Collembola</taxon>
        <taxon>Symphypleona</taxon>
        <taxon>Sminthuridae</taxon>
        <taxon>Allacma</taxon>
    </lineage>
</organism>
<comment type="caution">
    <text evidence="19">The sequence shown here is derived from an EMBL/GenBank/DDBJ whole genome shotgun (WGS) entry which is preliminary data.</text>
</comment>
<keyword evidence="12 17" id="KW-0472">Membrane</keyword>
<dbReference type="PROSITE" id="PS50244">
    <property type="entry name" value="S5A_REDUCTASE"/>
    <property type="match status" value="1"/>
</dbReference>
<evidence type="ECO:0000256" key="2">
    <source>
        <dbReference type="ARBA" id="ARBA00004477"/>
    </source>
</evidence>
<evidence type="ECO:0000256" key="7">
    <source>
        <dbReference type="ARBA" id="ARBA00022848"/>
    </source>
</evidence>
<feature type="transmembrane region" description="Helical" evidence="17">
    <location>
        <begin position="146"/>
        <end position="167"/>
    </location>
</feature>
<comment type="subcellular location">
    <subcellularLocation>
        <location evidence="2">Endoplasmic reticulum membrane</location>
        <topology evidence="2">Multi-pass membrane protein</topology>
    </subcellularLocation>
    <subcellularLocation>
        <location evidence="1">Microsome membrane</location>
        <topology evidence="1">Multi-pass membrane protein</topology>
    </subcellularLocation>
</comment>
<dbReference type="Pfam" id="PF02544">
    <property type="entry name" value="Steroid_dh"/>
    <property type="match status" value="1"/>
</dbReference>
<keyword evidence="11" id="KW-0443">Lipid metabolism</keyword>
<gene>
    <name evidence="19" type="ORF">AFUS01_LOCUS9291</name>
</gene>
<keyword evidence="10" id="KW-0560">Oxidoreductase</keyword>
<dbReference type="FunFam" id="1.20.120.1630:FF:000014">
    <property type="entry name" value="Steroid 5-alpha reductase, putative"/>
    <property type="match status" value="1"/>
</dbReference>
<evidence type="ECO:0000256" key="17">
    <source>
        <dbReference type="PIRNR" id="PIRNR015596"/>
    </source>
</evidence>
<dbReference type="GO" id="GO:0030154">
    <property type="term" value="P:cell differentiation"/>
    <property type="evidence" value="ECO:0007669"/>
    <property type="project" value="UniProtKB-KW"/>
</dbReference>
<dbReference type="EC" id="1.3.1.22" evidence="17"/>
<comment type="similarity">
    <text evidence="3 17">Belongs to the steroid 5-alpha reductase family.</text>
</comment>
<feature type="transmembrane region" description="Helical" evidence="17">
    <location>
        <begin position="89"/>
        <end position="105"/>
    </location>
</feature>
<accession>A0A8J2JGV2</accession>
<keyword evidence="7" id="KW-0492">Microsome</keyword>
<evidence type="ECO:0000313" key="20">
    <source>
        <dbReference type="Proteomes" id="UP000708208"/>
    </source>
</evidence>
<keyword evidence="5" id="KW-0221">Differentiation</keyword>
<dbReference type="InterPro" id="IPR001104">
    <property type="entry name" value="3-oxo-5_a-steroid_4-DH_C"/>
</dbReference>
<evidence type="ECO:0000256" key="13">
    <source>
        <dbReference type="ARBA" id="ARBA00037789"/>
    </source>
</evidence>
<keyword evidence="9 17" id="KW-1133">Transmembrane helix</keyword>
<evidence type="ECO:0000256" key="3">
    <source>
        <dbReference type="ARBA" id="ARBA00007742"/>
    </source>
</evidence>
<dbReference type="AlphaFoldDB" id="A0A8J2JGV2"/>
<comment type="catalytic activity">
    <reaction evidence="17">
        <text>a 3-oxo-5alpha-steroid + NADP(+) = a 3-oxo-Delta(4)-steroid + NADPH + H(+)</text>
        <dbReference type="Rhea" id="RHEA:54384"/>
        <dbReference type="ChEBI" id="CHEBI:13601"/>
        <dbReference type="ChEBI" id="CHEBI:15378"/>
        <dbReference type="ChEBI" id="CHEBI:47909"/>
        <dbReference type="ChEBI" id="CHEBI:57783"/>
        <dbReference type="ChEBI" id="CHEBI:58349"/>
        <dbReference type="EC" id="1.3.1.22"/>
    </reaction>
</comment>
<keyword evidence="4 17" id="KW-0812">Transmembrane</keyword>
<reference evidence="19" key="1">
    <citation type="submission" date="2021-06" db="EMBL/GenBank/DDBJ databases">
        <authorList>
            <person name="Hodson N. C."/>
            <person name="Mongue J. A."/>
            <person name="Jaron S. K."/>
        </authorList>
    </citation>
    <scope>NUCLEOTIDE SEQUENCE</scope>
</reference>
<keyword evidence="8" id="KW-0521">NADP</keyword>
<evidence type="ECO:0000256" key="9">
    <source>
        <dbReference type="ARBA" id="ARBA00022989"/>
    </source>
</evidence>
<name>A0A8J2JGV2_9HEXA</name>
<evidence type="ECO:0000256" key="1">
    <source>
        <dbReference type="ARBA" id="ARBA00004154"/>
    </source>
</evidence>
<evidence type="ECO:0000256" key="4">
    <source>
        <dbReference type="ARBA" id="ARBA00022692"/>
    </source>
</evidence>
<dbReference type="OrthoDB" id="5788137at2759"/>
<evidence type="ECO:0000256" key="15">
    <source>
        <dbReference type="ARBA" id="ARBA00049166"/>
    </source>
</evidence>
<evidence type="ECO:0000256" key="5">
    <source>
        <dbReference type="ARBA" id="ARBA00022782"/>
    </source>
</evidence>
<feature type="transmembrane region" description="Helical" evidence="17">
    <location>
        <begin position="117"/>
        <end position="134"/>
    </location>
</feature>
<feature type="domain" description="3-oxo-5-alpha-steroid 4-dehydrogenase C-terminal" evidence="18">
    <location>
        <begin position="116"/>
        <end position="265"/>
    </location>
</feature>
<evidence type="ECO:0000256" key="12">
    <source>
        <dbReference type="ARBA" id="ARBA00023136"/>
    </source>
</evidence>
<comment type="catalytic activity">
    <reaction evidence="15">
        <text>androst-4-ene-3,17-dione + NADPH + H(+) = 5alpha-androstan-3,17-dione + NADP(+)</text>
        <dbReference type="Rhea" id="RHEA:50816"/>
        <dbReference type="ChEBI" id="CHEBI:15378"/>
        <dbReference type="ChEBI" id="CHEBI:15994"/>
        <dbReference type="ChEBI" id="CHEBI:16422"/>
        <dbReference type="ChEBI" id="CHEBI:57783"/>
        <dbReference type="ChEBI" id="CHEBI:58349"/>
    </reaction>
    <physiologicalReaction direction="left-to-right" evidence="15">
        <dbReference type="Rhea" id="RHEA:50817"/>
    </physiologicalReaction>
</comment>
<dbReference type="EMBL" id="CAJVCH010066255">
    <property type="protein sequence ID" value="CAG7719998.1"/>
    <property type="molecule type" value="Genomic_DNA"/>
</dbReference>
<protein>
    <recommendedName>
        <fullName evidence="17">3-oxo-5alpha-steroid 4-dehydrogenase (NADP(+))</fullName>
        <ecNumber evidence="17">1.3.1.22</ecNumber>
    </recommendedName>
</protein>